<keyword evidence="1" id="KW-0812">Transmembrane</keyword>
<evidence type="ECO:0000256" key="1">
    <source>
        <dbReference type="SAM" id="Phobius"/>
    </source>
</evidence>
<gene>
    <name evidence="3" type="ORF">TrST_g6673</name>
</gene>
<keyword evidence="4" id="KW-1185">Reference proteome</keyword>
<evidence type="ECO:0000313" key="3">
    <source>
        <dbReference type="EMBL" id="GMH93286.1"/>
    </source>
</evidence>
<dbReference type="Pfam" id="PF02698">
    <property type="entry name" value="DUF218"/>
    <property type="match status" value="1"/>
</dbReference>
<dbReference type="Proteomes" id="UP001165085">
    <property type="component" value="Unassembled WGS sequence"/>
</dbReference>
<dbReference type="PANTHER" id="PTHR30336">
    <property type="entry name" value="INNER MEMBRANE PROTEIN, PROBABLE PERMEASE"/>
    <property type="match status" value="1"/>
</dbReference>
<evidence type="ECO:0000313" key="4">
    <source>
        <dbReference type="Proteomes" id="UP001165085"/>
    </source>
</evidence>
<protein>
    <recommendedName>
        <fullName evidence="2">DUF218 domain-containing protein</fullName>
    </recommendedName>
</protein>
<dbReference type="AlphaFoldDB" id="A0A9W7BRL9"/>
<reference evidence="4" key="1">
    <citation type="journal article" date="2023" name="Commun. Biol.">
        <title>Genome analysis of Parmales, the sister group of diatoms, reveals the evolutionary specialization of diatoms from phago-mixotrophs to photoautotrophs.</title>
        <authorList>
            <person name="Ban H."/>
            <person name="Sato S."/>
            <person name="Yoshikawa S."/>
            <person name="Yamada K."/>
            <person name="Nakamura Y."/>
            <person name="Ichinomiya M."/>
            <person name="Sato N."/>
            <person name="Blanc-Mathieu R."/>
            <person name="Endo H."/>
            <person name="Kuwata A."/>
            <person name="Ogata H."/>
        </authorList>
    </citation>
    <scope>NUCLEOTIDE SEQUENCE [LARGE SCALE GENOMIC DNA]</scope>
    <source>
        <strain evidence="4">NIES 3701</strain>
    </source>
</reference>
<dbReference type="OrthoDB" id="10055554at2759"/>
<dbReference type="Gene3D" id="3.40.50.620">
    <property type="entry name" value="HUPs"/>
    <property type="match status" value="1"/>
</dbReference>
<dbReference type="InterPro" id="IPR014729">
    <property type="entry name" value="Rossmann-like_a/b/a_fold"/>
</dbReference>
<keyword evidence="1" id="KW-0472">Membrane</keyword>
<organism evidence="3 4">
    <name type="scientific">Triparma strigata</name>
    <dbReference type="NCBI Taxonomy" id="1606541"/>
    <lineage>
        <taxon>Eukaryota</taxon>
        <taxon>Sar</taxon>
        <taxon>Stramenopiles</taxon>
        <taxon>Ochrophyta</taxon>
        <taxon>Bolidophyceae</taxon>
        <taxon>Parmales</taxon>
        <taxon>Triparmaceae</taxon>
        <taxon>Triparma</taxon>
    </lineage>
</organism>
<proteinExistence type="predicted"/>
<comment type="caution">
    <text evidence="3">The sequence shown here is derived from an EMBL/GenBank/DDBJ whole genome shotgun (WGS) entry which is preliminary data.</text>
</comment>
<dbReference type="GO" id="GO:0005886">
    <property type="term" value="C:plasma membrane"/>
    <property type="evidence" value="ECO:0007669"/>
    <property type="project" value="TreeGrafter"/>
</dbReference>
<dbReference type="InterPro" id="IPR003848">
    <property type="entry name" value="DUF218"/>
</dbReference>
<sequence>MDTAIIVLGGGPAPSLTVPLPFVLPRYEAAYTFYRNHPSFTKIICVSAGTAHVPPLTSCDYPVFESTVCANFFTSKGVPPSDVIIDSFSYDTIGNAHYANNVVESLGLGKAIVVTSKFHMERSKEIFDWVWSLKSPEKLNSLSYQTVEDVGLSGPDLSSRISKESSGLAGVKRVKQIVSERYNNNLDAWLLTDHDLYSAEGLVKRAEGGCDYCQGLYGGMTSYGGGSGGCGSRNSSLEMVVFGVLIGLCLSEFWRRRKTNKRRTNLR</sequence>
<evidence type="ECO:0000259" key="2">
    <source>
        <dbReference type="Pfam" id="PF02698"/>
    </source>
</evidence>
<accession>A0A9W7BRL9</accession>
<dbReference type="CDD" id="cd06259">
    <property type="entry name" value="YdcF-like"/>
    <property type="match status" value="1"/>
</dbReference>
<dbReference type="PANTHER" id="PTHR30336:SF20">
    <property type="entry name" value="DUF218 DOMAIN-CONTAINING PROTEIN"/>
    <property type="match status" value="1"/>
</dbReference>
<feature type="domain" description="DUF218" evidence="2">
    <location>
        <begin position="4"/>
        <end position="130"/>
    </location>
</feature>
<dbReference type="EMBL" id="BRXY01000410">
    <property type="protein sequence ID" value="GMH93286.1"/>
    <property type="molecule type" value="Genomic_DNA"/>
</dbReference>
<name>A0A9W7BRL9_9STRA</name>
<keyword evidence="1" id="KW-1133">Transmembrane helix</keyword>
<dbReference type="InterPro" id="IPR051599">
    <property type="entry name" value="Cell_Envelope_Assoc"/>
</dbReference>
<feature type="transmembrane region" description="Helical" evidence="1">
    <location>
        <begin position="237"/>
        <end position="254"/>
    </location>
</feature>